<comment type="caution">
    <text evidence="2">The sequence shown here is derived from an EMBL/GenBank/DDBJ whole genome shotgun (WGS) entry which is preliminary data.</text>
</comment>
<organism evidence="2 3">
    <name type="scientific">Seiridium cardinale</name>
    <dbReference type="NCBI Taxonomy" id="138064"/>
    <lineage>
        <taxon>Eukaryota</taxon>
        <taxon>Fungi</taxon>
        <taxon>Dikarya</taxon>
        <taxon>Ascomycota</taxon>
        <taxon>Pezizomycotina</taxon>
        <taxon>Sordariomycetes</taxon>
        <taxon>Xylariomycetidae</taxon>
        <taxon>Amphisphaeriales</taxon>
        <taxon>Sporocadaceae</taxon>
        <taxon>Seiridium</taxon>
    </lineage>
</organism>
<reference evidence="2 3" key="1">
    <citation type="submission" date="2024-02" db="EMBL/GenBank/DDBJ databases">
        <title>First draft genome assembly of two strains of Seiridium cardinale.</title>
        <authorList>
            <person name="Emiliani G."/>
            <person name="Scali E."/>
        </authorList>
    </citation>
    <scope>NUCLEOTIDE SEQUENCE [LARGE SCALE GENOMIC DNA]</scope>
    <source>
        <strain evidence="2 3">BM-138-000479</strain>
    </source>
</reference>
<feature type="region of interest" description="Disordered" evidence="1">
    <location>
        <begin position="1"/>
        <end position="90"/>
    </location>
</feature>
<feature type="compositionally biased region" description="Pro residues" evidence="1">
    <location>
        <begin position="63"/>
        <end position="76"/>
    </location>
</feature>
<feature type="compositionally biased region" description="Low complexity" evidence="1">
    <location>
        <begin position="1"/>
        <end position="23"/>
    </location>
</feature>
<sequence length="119" mass="12977">MDSQSQNNPPSRRPPGSRLNRPNPQVPHRQYAQGAGPAGQFNFVQPPQAQGQYARGGSQSQPPTNPGPTNPAPSPPSVTHKDPPADAEYDVMSYDAQLRAVIYRDDEFRRLASMADGRL</sequence>
<keyword evidence="3" id="KW-1185">Reference proteome</keyword>
<dbReference type="EMBL" id="JARVKM010000092">
    <property type="protein sequence ID" value="KAK9770482.1"/>
    <property type="molecule type" value="Genomic_DNA"/>
</dbReference>
<name>A0ABR2X9W9_9PEZI</name>
<evidence type="ECO:0000313" key="2">
    <source>
        <dbReference type="EMBL" id="KAK9770482.1"/>
    </source>
</evidence>
<protein>
    <submittedName>
        <fullName evidence="2">Uncharacterized protein</fullName>
    </submittedName>
</protein>
<evidence type="ECO:0000313" key="3">
    <source>
        <dbReference type="Proteomes" id="UP001465668"/>
    </source>
</evidence>
<dbReference type="Proteomes" id="UP001465668">
    <property type="component" value="Unassembled WGS sequence"/>
</dbReference>
<evidence type="ECO:0000256" key="1">
    <source>
        <dbReference type="SAM" id="MobiDB-lite"/>
    </source>
</evidence>
<accession>A0ABR2X9W9</accession>
<proteinExistence type="predicted"/>
<feature type="compositionally biased region" description="Polar residues" evidence="1">
    <location>
        <begin position="42"/>
        <end position="51"/>
    </location>
</feature>
<gene>
    <name evidence="2" type="ORF">SCAR479_12849</name>
</gene>